<gene>
    <name evidence="2" type="ORF">GHT09_003401</name>
    <name evidence="3" type="ORF">MONAX_5E025924</name>
</gene>
<accession>A0A5E4CAZ0</accession>
<feature type="domain" description="VWFA" evidence="1">
    <location>
        <begin position="167"/>
        <end position="224"/>
    </location>
</feature>
<evidence type="ECO:0000313" key="4">
    <source>
        <dbReference type="Proteomes" id="UP000335636"/>
    </source>
</evidence>
<dbReference type="PANTHER" id="PTHR46478">
    <property type="entry name" value="VON WILLEBRAND FACTOR A DOMAIN-CONTAINING PROTEIN 3A"/>
    <property type="match status" value="1"/>
</dbReference>
<evidence type="ECO:0000313" key="2">
    <source>
        <dbReference type="EMBL" id="KAF7465953.1"/>
    </source>
</evidence>
<proteinExistence type="predicted"/>
<feature type="domain" description="VWFA" evidence="1">
    <location>
        <begin position="397"/>
        <end position="436"/>
    </location>
</feature>
<reference evidence="2" key="2">
    <citation type="submission" date="2020-08" db="EMBL/GenBank/DDBJ databases">
        <authorList>
            <person name="Shumante A."/>
            <person name="Zimin A.V."/>
            <person name="Puiu D."/>
            <person name="Salzberg S.L."/>
        </authorList>
    </citation>
    <scope>NUCLEOTIDE SEQUENCE</scope>
    <source>
        <strain evidence="2">WC2-LM</strain>
        <tissue evidence="2">Liver</tissue>
    </source>
</reference>
<name>A0A5E4CAZ0_MARMO</name>
<protein>
    <recommendedName>
        <fullName evidence="1">VWFA domain-containing protein</fullName>
    </recommendedName>
</protein>
<dbReference type="EMBL" id="CABDUW010001128">
    <property type="protein sequence ID" value="VTJ78885.1"/>
    <property type="molecule type" value="Genomic_DNA"/>
</dbReference>
<reference evidence="3 4" key="1">
    <citation type="submission" date="2019-04" db="EMBL/GenBank/DDBJ databases">
        <authorList>
            <person name="Alioto T."/>
            <person name="Alioto T."/>
        </authorList>
    </citation>
    <scope>NUCLEOTIDE SEQUENCE [LARGE SCALE GENOMIC DNA]</scope>
</reference>
<sequence length="437" mass="49704">MAEARDGEWVGCPEPLAQSTGHQSICFYSTENLQNALAGDLAPLGYPSEENQGILVPISHTVFCLILASVLQKLQESKDQSSVLEESEDWLSTHSLKFEKLTLADLISQGTAMLEESCNVTQKVRFCTHTIHRFESKLSEVIERYQQRIQWLTENSKKVFGSIKGARVGILLDASAFGSGPRKEEFQNDFMSLIDEQLSLKEKLYVLSFGTTINPLWPDPVEVSTFTPDQPSEILSDYIQQSSMGRDLITQVITYRCDDQVPSLARTDPVAILQAILKNLAEALRGYYHCYSPETELYTSRDMDELQAEIQKAQSLLGYMQALHQSNPCEEQACAVKERAMVQFEWHDGTMKNVHVDPPFLYEYQKQLSGALQLYERRIEWLSLASRRIWGTVCEKRVVILLDISVTNSMYIIHIQHSLRLLLEEQMSNKDCFNLIA</sequence>
<keyword evidence="4" id="KW-1185">Reference proteome</keyword>
<dbReference type="Proteomes" id="UP000662637">
    <property type="component" value="Unassembled WGS sequence"/>
</dbReference>
<dbReference type="EMBL" id="WJEC01007873">
    <property type="protein sequence ID" value="KAF7465953.1"/>
    <property type="molecule type" value="Genomic_DNA"/>
</dbReference>
<dbReference type="InterPro" id="IPR002035">
    <property type="entry name" value="VWF_A"/>
</dbReference>
<dbReference type="PANTHER" id="PTHR46478:SF1">
    <property type="entry name" value="VON WILLEBRAND FACTOR A DOMAIN-CONTAINING PROTEIN 3A"/>
    <property type="match status" value="1"/>
</dbReference>
<dbReference type="Pfam" id="PF13768">
    <property type="entry name" value="VWA_3"/>
    <property type="match status" value="3"/>
</dbReference>
<dbReference type="Proteomes" id="UP000335636">
    <property type="component" value="Unassembled WGS sequence"/>
</dbReference>
<evidence type="ECO:0000313" key="3">
    <source>
        <dbReference type="EMBL" id="VTJ78885.1"/>
    </source>
</evidence>
<feature type="domain" description="VWFA" evidence="1">
    <location>
        <begin position="227"/>
        <end position="290"/>
    </location>
</feature>
<evidence type="ECO:0000259" key="1">
    <source>
        <dbReference type="Pfam" id="PF13768"/>
    </source>
</evidence>
<dbReference type="AlphaFoldDB" id="A0A5E4CAZ0"/>
<organism evidence="3 4">
    <name type="scientific">Marmota monax</name>
    <name type="common">Woodchuck</name>
    <dbReference type="NCBI Taxonomy" id="9995"/>
    <lineage>
        <taxon>Eukaryota</taxon>
        <taxon>Metazoa</taxon>
        <taxon>Chordata</taxon>
        <taxon>Craniata</taxon>
        <taxon>Vertebrata</taxon>
        <taxon>Euteleostomi</taxon>
        <taxon>Mammalia</taxon>
        <taxon>Eutheria</taxon>
        <taxon>Euarchontoglires</taxon>
        <taxon>Glires</taxon>
        <taxon>Rodentia</taxon>
        <taxon>Sciuromorpha</taxon>
        <taxon>Sciuridae</taxon>
        <taxon>Xerinae</taxon>
        <taxon>Marmotini</taxon>
        <taxon>Marmota</taxon>
    </lineage>
</organism>